<evidence type="ECO:0000256" key="4">
    <source>
        <dbReference type="ARBA" id="ARBA00022825"/>
    </source>
</evidence>
<evidence type="ECO:0000256" key="1">
    <source>
        <dbReference type="ARBA" id="ARBA00011073"/>
    </source>
</evidence>
<dbReference type="GO" id="GO:0004252">
    <property type="term" value="F:serine-type endopeptidase activity"/>
    <property type="evidence" value="ECO:0007669"/>
    <property type="project" value="InterPro"/>
</dbReference>
<feature type="region of interest" description="Disordered" evidence="5">
    <location>
        <begin position="86"/>
        <end position="108"/>
    </location>
</feature>
<organism evidence="7 8">
    <name type="scientific">Reticulibacter mediterranei</name>
    <dbReference type="NCBI Taxonomy" id="2778369"/>
    <lineage>
        <taxon>Bacteria</taxon>
        <taxon>Bacillati</taxon>
        <taxon>Chloroflexota</taxon>
        <taxon>Ktedonobacteria</taxon>
        <taxon>Ktedonobacterales</taxon>
        <taxon>Reticulibacteraceae</taxon>
        <taxon>Reticulibacter</taxon>
    </lineage>
</organism>
<dbReference type="Gene3D" id="3.40.50.200">
    <property type="entry name" value="Peptidase S8/S53 domain"/>
    <property type="match status" value="1"/>
</dbReference>
<evidence type="ECO:0000256" key="3">
    <source>
        <dbReference type="ARBA" id="ARBA00022801"/>
    </source>
</evidence>
<dbReference type="AlphaFoldDB" id="A0A8J3IWV1"/>
<dbReference type="EMBL" id="BNJK01000002">
    <property type="protein sequence ID" value="GHO99973.1"/>
    <property type="molecule type" value="Genomic_DNA"/>
</dbReference>
<evidence type="ECO:0000256" key="2">
    <source>
        <dbReference type="ARBA" id="ARBA00022670"/>
    </source>
</evidence>
<comment type="caution">
    <text evidence="7">The sequence shown here is derived from an EMBL/GenBank/DDBJ whole genome shotgun (WGS) entry which is preliminary data.</text>
</comment>
<evidence type="ECO:0000259" key="6">
    <source>
        <dbReference type="Pfam" id="PF00082"/>
    </source>
</evidence>
<dbReference type="PROSITE" id="PS00138">
    <property type="entry name" value="SUBTILASE_SER"/>
    <property type="match status" value="1"/>
</dbReference>
<dbReference type="PANTHER" id="PTHR43806">
    <property type="entry name" value="PEPTIDASE S8"/>
    <property type="match status" value="1"/>
</dbReference>
<comment type="similarity">
    <text evidence="1">Belongs to the peptidase S8 family.</text>
</comment>
<gene>
    <name evidence="7" type="ORF">KSF_100210</name>
</gene>
<sequence>METNMHQDMPPMENMKMNMHDTTWRDDQVMIVFHSDIPLITPDGMLNRDRLLKGLNLPWQLQQINQFLSDQLDPTAQNPVRLAFLDDRDLPAPDPSKERPSVNEIDSDESSQLYQGVYLFGLKDAIKKDFATIQTSVHGFFHLIKEPVQGHSKDQNNRALVPTVVNTLNKGVVGLNKEGVHIAFAAPTWLCGGTQITQGCPVSPPAPVDSNCSDWHIEVPELDQHPELKESKGDDVKVFILDALPEPVFIANAVQNAGNTNGLLHAVQETVTFDYSLMSGVQGVFLMQHSNAAGVGKDVYGERYPILLPDHGLFIAGTVRDIACNADIECIRVLNDLCVGDMQTLTAALCKIYQRLLEKNPDTNERGDLFGKSVVINLSLVIPTEDEAMSSGIEVATTDPGSPNAGFDNILREGVWQILRSLAEAKDADVVIVASAGNEGDGREMAMSSPMLRPRALYPAALSDSIENIIAVGAVTKTGDAASYSCYPGSHGIGAWGGELPDPSKGEVVPPKSTDVGSDHPKVTFNDALIGIYSNVVYPPLSAAPASPPEQYYTPPNQSGWAYWIGTSFATPIVSAAVARVLQWKKQTGSSESVYKLLANLIPADQRVQWANVVPNGETIEGFRLRATQDCRHRVSESTSGD</sequence>
<dbReference type="Proteomes" id="UP000597444">
    <property type="component" value="Unassembled WGS sequence"/>
</dbReference>
<reference evidence="7" key="1">
    <citation type="submission" date="2020-10" db="EMBL/GenBank/DDBJ databases">
        <title>Taxonomic study of unclassified bacteria belonging to the class Ktedonobacteria.</title>
        <authorList>
            <person name="Yabe S."/>
            <person name="Wang C.M."/>
            <person name="Zheng Y."/>
            <person name="Sakai Y."/>
            <person name="Cavaletti L."/>
            <person name="Monciardini P."/>
            <person name="Donadio S."/>
        </authorList>
    </citation>
    <scope>NUCLEOTIDE SEQUENCE</scope>
    <source>
        <strain evidence="7">ID150040</strain>
    </source>
</reference>
<dbReference type="InterPro" id="IPR000209">
    <property type="entry name" value="Peptidase_S8/S53_dom"/>
</dbReference>
<dbReference type="InterPro" id="IPR023828">
    <property type="entry name" value="Peptidase_S8_Ser-AS"/>
</dbReference>
<dbReference type="SUPFAM" id="SSF52743">
    <property type="entry name" value="Subtilisin-like"/>
    <property type="match status" value="1"/>
</dbReference>
<dbReference type="InterPro" id="IPR036852">
    <property type="entry name" value="Peptidase_S8/S53_dom_sf"/>
</dbReference>
<name>A0A8J3IWV1_9CHLR</name>
<keyword evidence="2" id="KW-0645">Protease</keyword>
<accession>A0A8J3IWV1</accession>
<protein>
    <recommendedName>
        <fullName evidence="6">Peptidase S8/S53 domain-containing protein</fullName>
    </recommendedName>
</protein>
<evidence type="ECO:0000313" key="7">
    <source>
        <dbReference type="EMBL" id="GHO99973.1"/>
    </source>
</evidence>
<feature type="compositionally biased region" description="Basic and acidic residues" evidence="5">
    <location>
        <begin position="86"/>
        <end position="101"/>
    </location>
</feature>
<keyword evidence="8" id="KW-1185">Reference proteome</keyword>
<dbReference type="GO" id="GO:0006508">
    <property type="term" value="P:proteolysis"/>
    <property type="evidence" value="ECO:0007669"/>
    <property type="project" value="UniProtKB-KW"/>
</dbReference>
<dbReference type="Pfam" id="PF00082">
    <property type="entry name" value="Peptidase_S8"/>
    <property type="match status" value="1"/>
</dbReference>
<dbReference type="InterPro" id="IPR050131">
    <property type="entry name" value="Peptidase_S8_subtilisin-like"/>
</dbReference>
<evidence type="ECO:0000256" key="5">
    <source>
        <dbReference type="SAM" id="MobiDB-lite"/>
    </source>
</evidence>
<proteinExistence type="inferred from homology"/>
<evidence type="ECO:0000313" key="8">
    <source>
        <dbReference type="Proteomes" id="UP000597444"/>
    </source>
</evidence>
<keyword evidence="4" id="KW-0720">Serine protease</keyword>
<dbReference type="PANTHER" id="PTHR43806:SF11">
    <property type="entry name" value="CEREVISIN-RELATED"/>
    <property type="match status" value="1"/>
</dbReference>
<feature type="domain" description="Peptidase S8/S53" evidence="6">
    <location>
        <begin position="409"/>
        <end position="600"/>
    </location>
</feature>
<keyword evidence="3" id="KW-0378">Hydrolase</keyword>
<dbReference type="CDD" id="cd00306">
    <property type="entry name" value="Peptidases_S8_S53"/>
    <property type="match status" value="1"/>
</dbReference>